<dbReference type="RefSeq" id="XP_007773864.1">
    <property type="nucleotide sequence ID" value="XM_007775674.1"/>
</dbReference>
<protein>
    <submittedName>
        <fullName evidence="1">Uncharacterized protein</fullName>
    </submittedName>
</protein>
<keyword evidence="2" id="KW-1185">Reference proteome</keyword>
<comment type="caution">
    <text evidence="1">The sequence shown here is derived from an EMBL/GenBank/DDBJ whole genome shotgun (WGS) entry which is preliminary data.</text>
</comment>
<evidence type="ECO:0000313" key="1">
    <source>
        <dbReference type="EMBL" id="EIW75858.1"/>
    </source>
</evidence>
<dbReference type="EMBL" id="JH711587">
    <property type="protein sequence ID" value="EIW75858.1"/>
    <property type="molecule type" value="Genomic_DNA"/>
</dbReference>
<accession>A0A5M3M9E2</accession>
<dbReference type="OrthoDB" id="2884925at2759"/>
<dbReference type="Proteomes" id="UP000053558">
    <property type="component" value="Unassembled WGS sequence"/>
</dbReference>
<dbReference type="GeneID" id="19206150"/>
<sequence>MPASSLPPELLEIIFEECILRAHNHDGLSWQFHVCVSRCILDWVQVTHVCRHWRTVALGCPRLWSHPVVACGRWAEEMLARSRRARLTLSVRLDGDGDKQWKQSLKNAKQLVIQAPFRLLVPLIGEISEQITSSGSASELESLSLAQRFFTKGSTELPIGIHLVSVAGLRRLHLGPFNFDFSKSLFEDMSNLRDLSLRSCLRRLTGDKEKQIHLLNLARLHLIDDIDDCKDFIASLHYSHPLEYLGLRDVQEPLETTKLLFAAHEIINRHHVLGETMQLESVAPIDLTEHRCAVGVALSTQHTQAGRSMFKFDYNLAAWPTTAIHPTEIATLCKAGLFRIIPSSDISPYTTSALLDSNPSLFIGGLWQTFRMFNRPLDILAGLYRSFSLRTVVCAVIADSVSPASFTCDALSALFSELPSLQYLEMANVDLACLVDAFSPSSDTHAGDSGVPLSKLVELVLSASERIATPETGLALCLRSRAGRGSPLQKLCIRGQVGLSSKEWAMLRELPMTIVQDDGP</sequence>
<proteinExistence type="predicted"/>
<gene>
    <name evidence="1" type="ORF">CONPUDRAFT_169110</name>
</gene>
<dbReference type="AlphaFoldDB" id="A0A5M3M9E2"/>
<dbReference type="Gene3D" id="1.20.1280.50">
    <property type="match status" value="1"/>
</dbReference>
<reference evidence="2" key="1">
    <citation type="journal article" date="2012" name="Science">
        <title>The Paleozoic origin of enzymatic lignin decomposition reconstructed from 31 fungal genomes.</title>
        <authorList>
            <person name="Floudas D."/>
            <person name="Binder M."/>
            <person name="Riley R."/>
            <person name="Barry K."/>
            <person name="Blanchette R.A."/>
            <person name="Henrissat B."/>
            <person name="Martinez A.T."/>
            <person name="Otillar R."/>
            <person name="Spatafora J.W."/>
            <person name="Yadav J.S."/>
            <person name="Aerts A."/>
            <person name="Benoit I."/>
            <person name="Boyd A."/>
            <person name="Carlson A."/>
            <person name="Copeland A."/>
            <person name="Coutinho P.M."/>
            <person name="de Vries R.P."/>
            <person name="Ferreira P."/>
            <person name="Findley K."/>
            <person name="Foster B."/>
            <person name="Gaskell J."/>
            <person name="Glotzer D."/>
            <person name="Gorecki P."/>
            <person name="Heitman J."/>
            <person name="Hesse C."/>
            <person name="Hori C."/>
            <person name="Igarashi K."/>
            <person name="Jurgens J.A."/>
            <person name="Kallen N."/>
            <person name="Kersten P."/>
            <person name="Kohler A."/>
            <person name="Kuees U."/>
            <person name="Kumar T.K.A."/>
            <person name="Kuo A."/>
            <person name="LaButti K."/>
            <person name="Larrondo L.F."/>
            <person name="Lindquist E."/>
            <person name="Ling A."/>
            <person name="Lombard V."/>
            <person name="Lucas S."/>
            <person name="Lundell T."/>
            <person name="Martin R."/>
            <person name="McLaughlin D.J."/>
            <person name="Morgenstern I."/>
            <person name="Morin E."/>
            <person name="Murat C."/>
            <person name="Nagy L.G."/>
            <person name="Nolan M."/>
            <person name="Ohm R.A."/>
            <person name="Patyshakuliyeva A."/>
            <person name="Rokas A."/>
            <person name="Ruiz-Duenas F.J."/>
            <person name="Sabat G."/>
            <person name="Salamov A."/>
            <person name="Samejima M."/>
            <person name="Schmutz J."/>
            <person name="Slot J.C."/>
            <person name="St John F."/>
            <person name="Stenlid J."/>
            <person name="Sun H."/>
            <person name="Sun S."/>
            <person name="Syed K."/>
            <person name="Tsang A."/>
            <person name="Wiebenga A."/>
            <person name="Young D."/>
            <person name="Pisabarro A."/>
            <person name="Eastwood D.C."/>
            <person name="Martin F."/>
            <person name="Cullen D."/>
            <person name="Grigoriev I.V."/>
            <person name="Hibbett D.S."/>
        </authorList>
    </citation>
    <scope>NUCLEOTIDE SEQUENCE [LARGE SCALE GENOMIC DNA]</scope>
    <source>
        <strain evidence="2">RWD-64-598 SS2</strain>
    </source>
</reference>
<name>A0A5M3M9E2_CONPW</name>
<organism evidence="1 2">
    <name type="scientific">Coniophora puteana (strain RWD-64-598)</name>
    <name type="common">Brown rot fungus</name>
    <dbReference type="NCBI Taxonomy" id="741705"/>
    <lineage>
        <taxon>Eukaryota</taxon>
        <taxon>Fungi</taxon>
        <taxon>Dikarya</taxon>
        <taxon>Basidiomycota</taxon>
        <taxon>Agaricomycotina</taxon>
        <taxon>Agaricomycetes</taxon>
        <taxon>Agaricomycetidae</taxon>
        <taxon>Boletales</taxon>
        <taxon>Coniophorineae</taxon>
        <taxon>Coniophoraceae</taxon>
        <taxon>Coniophora</taxon>
    </lineage>
</organism>
<dbReference type="SUPFAM" id="SSF52058">
    <property type="entry name" value="L domain-like"/>
    <property type="match status" value="1"/>
</dbReference>
<evidence type="ECO:0000313" key="2">
    <source>
        <dbReference type="Proteomes" id="UP000053558"/>
    </source>
</evidence>
<dbReference type="KEGG" id="cput:CONPUDRAFT_169110"/>